<comment type="caution">
    <text evidence="1">The sequence shown here is derived from an EMBL/GenBank/DDBJ whole genome shotgun (WGS) entry which is preliminary data.</text>
</comment>
<gene>
    <name evidence="1" type="ORF">BTO10_00675</name>
</gene>
<evidence type="ECO:0000313" key="2">
    <source>
        <dbReference type="Proteomes" id="UP000238707"/>
    </source>
</evidence>
<protein>
    <submittedName>
        <fullName evidence="1">Uncharacterized protein</fullName>
    </submittedName>
</protein>
<name>A0A2S7VMK0_9VIBR</name>
<sequence length="60" mass="7158">MKQEKSQVFEYLKNKPKTLKVGLYFSTDLLRSRINKYFIQNRNQFDEGMNQLDNLSLKGV</sequence>
<keyword evidence="2" id="KW-1185">Reference proteome</keyword>
<dbReference type="AlphaFoldDB" id="A0A2S7VMK0"/>
<reference evidence="1 2" key="1">
    <citation type="submission" date="2016-12" db="EMBL/GenBank/DDBJ databases">
        <title>Diversity of luminous bacteria.</title>
        <authorList>
            <person name="Yoshizawa S."/>
            <person name="Kogure K."/>
        </authorList>
    </citation>
    <scope>NUCLEOTIDE SEQUENCE [LARGE SCALE GENOMIC DNA]</scope>
    <source>
        <strain evidence="1 2">LC2-408</strain>
    </source>
</reference>
<accession>A0A2S7VMK0</accession>
<organism evidence="1 2">
    <name type="scientific">Vibrio chagasii</name>
    <dbReference type="NCBI Taxonomy" id="170679"/>
    <lineage>
        <taxon>Bacteria</taxon>
        <taxon>Pseudomonadati</taxon>
        <taxon>Pseudomonadota</taxon>
        <taxon>Gammaproteobacteria</taxon>
        <taxon>Vibrionales</taxon>
        <taxon>Vibrionaceae</taxon>
        <taxon>Vibrio</taxon>
    </lineage>
</organism>
<proteinExistence type="predicted"/>
<evidence type="ECO:0000313" key="1">
    <source>
        <dbReference type="EMBL" id="PQJ63367.1"/>
    </source>
</evidence>
<dbReference type="EMBL" id="MSCI01000001">
    <property type="protein sequence ID" value="PQJ63367.1"/>
    <property type="molecule type" value="Genomic_DNA"/>
</dbReference>
<dbReference type="Proteomes" id="UP000238707">
    <property type="component" value="Unassembled WGS sequence"/>
</dbReference>